<evidence type="ECO:0000313" key="6">
    <source>
        <dbReference type="Proteomes" id="UP000252124"/>
    </source>
</evidence>
<dbReference type="EMBL" id="QNRM01000001">
    <property type="protein sequence ID" value="RBP24174.1"/>
    <property type="molecule type" value="Genomic_DNA"/>
</dbReference>
<dbReference type="InterPro" id="IPR036390">
    <property type="entry name" value="WH_DNA-bd_sf"/>
</dbReference>
<keyword evidence="6" id="KW-1185">Reference proteome</keyword>
<organism evidence="5 6">
    <name type="scientific">Achromobacter marplatensis</name>
    <dbReference type="NCBI Taxonomy" id="470868"/>
    <lineage>
        <taxon>Bacteria</taxon>
        <taxon>Pseudomonadati</taxon>
        <taxon>Pseudomonadota</taxon>
        <taxon>Betaproteobacteria</taxon>
        <taxon>Burkholderiales</taxon>
        <taxon>Alcaligenaceae</taxon>
        <taxon>Achromobacter</taxon>
    </lineage>
</organism>
<keyword evidence="3" id="KW-0804">Transcription</keyword>
<dbReference type="Pfam" id="PF00392">
    <property type="entry name" value="GntR"/>
    <property type="match status" value="1"/>
</dbReference>
<name>A0ABX9GM38_9BURK</name>
<comment type="caution">
    <text evidence="5">The sequence shown here is derived from an EMBL/GenBank/DDBJ whole genome shotgun (WGS) entry which is preliminary data.</text>
</comment>
<dbReference type="Gene3D" id="1.10.10.10">
    <property type="entry name" value="Winged helix-like DNA-binding domain superfamily/Winged helix DNA-binding domain"/>
    <property type="match status" value="1"/>
</dbReference>
<evidence type="ECO:0000256" key="1">
    <source>
        <dbReference type="ARBA" id="ARBA00023015"/>
    </source>
</evidence>
<dbReference type="CDD" id="cd07377">
    <property type="entry name" value="WHTH_GntR"/>
    <property type="match status" value="1"/>
</dbReference>
<dbReference type="Pfam" id="PF07729">
    <property type="entry name" value="FCD"/>
    <property type="match status" value="1"/>
</dbReference>
<dbReference type="SMART" id="SM00345">
    <property type="entry name" value="HTH_GNTR"/>
    <property type="match status" value="1"/>
</dbReference>
<keyword evidence="2" id="KW-0238">DNA-binding</keyword>
<dbReference type="SUPFAM" id="SSF48008">
    <property type="entry name" value="GntR ligand-binding domain-like"/>
    <property type="match status" value="1"/>
</dbReference>
<evidence type="ECO:0000256" key="2">
    <source>
        <dbReference type="ARBA" id="ARBA00023125"/>
    </source>
</evidence>
<keyword evidence="1" id="KW-0805">Transcription regulation</keyword>
<evidence type="ECO:0000256" key="3">
    <source>
        <dbReference type="ARBA" id="ARBA00023163"/>
    </source>
</evidence>
<gene>
    <name evidence="5" type="ORF">DFP87_101684</name>
</gene>
<protein>
    <submittedName>
        <fullName evidence="5">GntR family transcriptional regulator of vanillate catabolism</fullName>
    </submittedName>
</protein>
<dbReference type="PANTHER" id="PTHR43537:SF51">
    <property type="entry name" value="HTH-TYPE TRANSCRIPTIONAL REGULATOR LGOR-RELATED"/>
    <property type="match status" value="1"/>
</dbReference>
<reference evidence="5 6" key="1">
    <citation type="submission" date="2018-06" db="EMBL/GenBank/DDBJ databases">
        <title>Genomic Encyclopedia of Type Strains, Phase III (KMG-III): the genomes of soil and plant-associated and newly described type strains.</title>
        <authorList>
            <person name="Whitman W."/>
        </authorList>
    </citation>
    <scope>NUCLEOTIDE SEQUENCE [LARGE SCALE GENOMIC DNA]</scope>
    <source>
        <strain evidence="5 6">CECT 7342</strain>
    </source>
</reference>
<dbReference type="Gene3D" id="1.20.120.530">
    <property type="entry name" value="GntR ligand-binding domain-like"/>
    <property type="match status" value="1"/>
</dbReference>
<evidence type="ECO:0000259" key="4">
    <source>
        <dbReference type="PROSITE" id="PS50949"/>
    </source>
</evidence>
<dbReference type="SUPFAM" id="SSF46785">
    <property type="entry name" value="Winged helix' DNA-binding domain"/>
    <property type="match status" value="1"/>
</dbReference>
<feature type="domain" description="HTH gntR-type" evidence="4">
    <location>
        <begin position="26"/>
        <end position="93"/>
    </location>
</feature>
<dbReference type="InterPro" id="IPR036388">
    <property type="entry name" value="WH-like_DNA-bd_sf"/>
</dbReference>
<sequence length="267" mass="29723">MAYCMQFCRYTGGPNRPLFRRRFAMAAQIDKVISELRDMVLSGALQPGERIVELQFSARLGVSRTPLRIALTELEKEGLLERLPSRGFRVRSFTVDEIGDAVDVRGVLEGMAARLLAERGASKEVLEQLSQAVEEGRNLLAPARRDPNTTVDARAWGQINRRFHEILCEAAGNRALLSALEHNNKTPLAGPAALTLPSTPSLLETPFVLRAQADHEDLLRAITRREAVRAENLMREHAYRSRENKRVLLDSLRGALSAQPLLADHSA</sequence>
<dbReference type="InterPro" id="IPR008920">
    <property type="entry name" value="TF_FadR/GntR_C"/>
</dbReference>
<dbReference type="PANTHER" id="PTHR43537">
    <property type="entry name" value="TRANSCRIPTIONAL REGULATOR, GNTR FAMILY"/>
    <property type="match status" value="1"/>
</dbReference>
<proteinExistence type="predicted"/>
<dbReference type="Proteomes" id="UP000252124">
    <property type="component" value="Unassembled WGS sequence"/>
</dbReference>
<accession>A0ABX9GM38</accession>
<dbReference type="SMART" id="SM00895">
    <property type="entry name" value="FCD"/>
    <property type="match status" value="1"/>
</dbReference>
<evidence type="ECO:0000313" key="5">
    <source>
        <dbReference type="EMBL" id="RBP24174.1"/>
    </source>
</evidence>
<dbReference type="InterPro" id="IPR011711">
    <property type="entry name" value="GntR_C"/>
</dbReference>
<dbReference type="InterPro" id="IPR000524">
    <property type="entry name" value="Tscrpt_reg_HTH_GntR"/>
</dbReference>
<dbReference type="PROSITE" id="PS50949">
    <property type="entry name" value="HTH_GNTR"/>
    <property type="match status" value="1"/>
</dbReference>